<comment type="caution">
    <text evidence="2">The sequence shown here is derived from an EMBL/GenBank/DDBJ whole genome shotgun (WGS) entry which is preliminary data.</text>
</comment>
<proteinExistence type="predicted"/>
<reference evidence="2 3" key="1">
    <citation type="submission" date="2021-07" db="EMBL/GenBank/DDBJ databases">
        <title>Sphingomonas sp.</title>
        <authorList>
            <person name="Feng G."/>
            <person name="Li J."/>
            <person name="Pan M."/>
        </authorList>
    </citation>
    <scope>NUCLEOTIDE SEQUENCE [LARGE SCALE GENOMIC DNA]</scope>
    <source>
        <strain evidence="2 3">RRHST34</strain>
    </source>
</reference>
<keyword evidence="3" id="KW-1185">Reference proteome</keyword>
<feature type="transmembrane region" description="Helical" evidence="1">
    <location>
        <begin position="210"/>
        <end position="235"/>
    </location>
</feature>
<evidence type="ECO:0008006" key="4">
    <source>
        <dbReference type="Google" id="ProtNLM"/>
    </source>
</evidence>
<keyword evidence="1" id="KW-1133">Transmembrane helix</keyword>
<protein>
    <recommendedName>
        <fullName evidence="4">Integral membrane protein</fullName>
    </recommendedName>
</protein>
<name>A0ABS7BJP6_9SPHN</name>
<accession>A0ABS7BJP6</accession>
<evidence type="ECO:0000256" key="1">
    <source>
        <dbReference type="SAM" id="Phobius"/>
    </source>
</evidence>
<feature type="transmembrane region" description="Helical" evidence="1">
    <location>
        <begin position="124"/>
        <end position="148"/>
    </location>
</feature>
<dbReference type="RefSeq" id="WP_219747313.1">
    <property type="nucleotide sequence ID" value="NZ_JAHXZN010000001.1"/>
</dbReference>
<keyword evidence="1" id="KW-0472">Membrane</keyword>
<feature type="transmembrane region" description="Helical" evidence="1">
    <location>
        <begin position="255"/>
        <end position="282"/>
    </location>
</feature>
<evidence type="ECO:0000313" key="2">
    <source>
        <dbReference type="EMBL" id="MBW6529841.1"/>
    </source>
</evidence>
<evidence type="ECO:0000313" key="3">
    <source>
        <dbReference type="Proteomes" id="UP000759103"/>
    </source>
</evidence>
<feature type="transmembrane region" description="Helical" evidence="1">
    <location>
        <begin position="100"/>
        <end position="117"/>
    </location>
</feature>
<organism evidence="2 3">
    <name type="scientific">Sphingomonas citri</name>
    <dbReference type="NCBI Taxonomy" id="2862499"/>
    <lineage>
        <taxon>Bacteria</taxon>
        <taxon>Pseudomonadati</taxon>
        <taxon>Pseudomonadota</taxon>
        <taxon>Alphaproteobacteria</taxon>
        <taxon>Sphingomonadales</taxon>
        <taxon>Sphingomonadaceae</taxon>
        <taxon>Sphingomonas</taxon>
    </lineage>
</organism>
<gene>
    <name evidence="2" type="ORF">KZ820_03765</name>
</gene>
<feature type="transmembrane region" description="Helical" evidence="1">
    <location>
        <begin position="21"/>
        <end position="40"/>
    </location>
</feature>
<sequence length="351" mass="35315">MTPTPLLLVASTRLGRVERGAARWWCAALLLGLIAAVGLSEVSARPAAELLHDSIVAAMRHGGHYYETFRDLARTAPDGEDARALPPTLAAVSAALPNEAMLLLVGAALAGLVAVGVQRLAALFAGAAGQVLAALLLVAGTAAVALLWEQAPHAGWAALLTAYAVLLRRAERWGTAAALGCAAAVIDPAALLVPAVMAGFALYDGVAREALGWLGALVVGGAVLGCHLWTTAAVVPSAAETLPTLPTLLAPPGALARLLGAALPSVAPGPAAALLLLALLGWAALPRALGPRVVALVLTGLAADGHVAGLHSATLATALVAPGLAFAPDAIADLLRRAPGRRRITVTRVTR</sequence>
<feature type="transmembrane region" description="Helical" evidence="1">
    <location>
        <begin position="315"/>
        <end position="335"/>
    </location>
</feature>
<dbReference type="Proteomes" id="UP000759103">
    <property type="component" value="Unassembled WGS sequence"/>
</dbReference>
<keyword evidence="1" id="KW-0812">Transmembrane</keyword>
<dbReference type="EMBL" id="JAHXZN010000001">
    <property type="protein sequence ID" value="MBW6529841.1"/>
    <property type="molecule type" value="Genomic_DNA"/>
</dbReference>
<feature type="transmembrane region" description="Helical" evidence="1">
    <location>
        <begin position="176"/>
        <end position="203"/>
    </location>
</feature>